<dbReference type="InterPro" id="IPR036291">
    <property type="entry name" value="NAD(P)-bd_dom_sf"/>
</dbReference>
<dbReference type="PANTHER" id="PTHR43431:SF7">
    <property type="entry name" value="OXIDOREDUCTASE, SHORT CHAIN DEHYDROGENASE_REDUCTASE FAMILY (AFU_ORTHOLOGUE AFUA_5G14000)"/>
    <property type="match status" value="1"/>
</dbReference>
<dbReference type="PANTHER" id="PTHR43431">
    <property type="entry name" value="OXIDOREDUCTASE, SHORT CHAIN DEHYDROGENASE/REDUCTASE FAMILY (AFU_ORTHOLOGUE AFUA_5G14000)"/>
    <property type="match status" value="1"/>
</dbReference>
<dbReference type="RefSeq" id="WP_066502852.1">
    <property type="nucleotide sequence ID" value="NZ_LNCU01000034.1"/>
</dbReference>
<dbReference type="EMBL" id="LNCU01000034">
    <property type="protein sequence ID" value="KWV59074.1"/>
    <property type="molecule type" value="Genomic_DNA"/>
</dbReference>
<organism evidence="1 2">
    <name type="scientific">Bradyrhizobium macuxiense</name>
    <dbReference type="NCBI Taxonomy" id="1755647"/>
    <lineage>
        <taxon>Bacteria</taxon>
        <taxon>Pseudomonadati</taxon>
        <taxon>Pseudomonadota</taxon>
        <taxon>Alphaproteobacteria</taxon>
        <taxon>Hyphomicrobiales</taxon>
        <taxon>Nitrobacteraceae</taxon>
        <taxon>Bradyrhizobium</taxon>
    </lineage>
</organism>
<evidence type="ECO:0000313" key="1">
    <source>
        <dbReference type="EMBL" id="KWV59074.1"/>
    </source>
</evidence>
<protein>
    <submittedName>
        <fullName evidence="1">Short-chain dehydrogenase</fullName>
    </submittedName>
</protein>
<name>A0A120FQU0_9BRAD</name>
<dbReference type="PRINTS" id="PR00081">
    <property type="entry name" value="GDHRDH"/>
</dbReference>
<gene>
    <name evidence="1" type="ORF">AS156_33440</name>
</gene>
<dbReference type="OrthoDB" id="5513072at2"/>
<keyword evidence="2" id="KW-1185">Reference proteome</keyword>
<reference evidence="1 2" key="1">
    <citation type="submission" date="2015-11" db="EMBL/GenBank/DDBJ databases">
        <title>Draft Genome Sequence of the Strain BR 10303 (Bradyrhizobium sp.) isolated from nodules of Centrolobium paraense.</title>
        <authorList>
            <person name="Zelli J.E."/>
            <person name="Simoes-Araujo J.L."/>
            <person name="Barauna A.C."/>
            <person name="Silva K."/>
        </authorList>
    </citation>
    <scope>NUCLEOTIDE SEQUENCE [LARGE SCALE GENOMIC DNA]</scope>
    <source>
        <strain evidence="1 2">BR 10303</strain>
    </source>
</reference>
<dbReference type="InterPro" id="IPR002347">
    <property type="entry name" value="SDR_fam"/>
</dbReference>
<dbReference type="Pfam" id="PF00106">
    <property type="entry name" value="adh_short"/>
    <property type="match status" value="1"/>
</dbReference>
<dbReference type="Proteomes" id="UP000057737">
    <property type="component" value="Unassembled WGS sequence"/>
</dbReference>
<dbReference type="SUPFAM" id="SSF51735">
    <property type="entry name" value="NAD(P)-binding Rossmann-fold domains"/>
    <property type="match status" value="1"/>
</dbReference>
<dbReference type="Gene3D" id="3.40.50.720">
    <property type="entry name" value="NAD(P)-binding Rossmann-like Domain"/>
    <property type="match status" value="1"/>
</dbReference>
<evidence type="ECO:0000313" key="2">
    <source>
        <dbReference type="Proteomes" id="UP000057737"/>
    </source>
</evidence>
<comment type="caution">
    <text evidence="1">The sequence shown here is derived from an EMBL/GenBank/DDBJ whole genome shotgun (WGS) entry which is preliminary data.</text>
</comment>
<proteinExistence type="predicted"/>
<dbReference type="AlphaFoldDB" id="A0A120FQU0"/>
<sequence length="247" mass="26603">MVETNKTALLVGAGDAIGAAVARRFAAGGYAVCIARRDPAKSSALVEELTRAGSKVHAFGVDARRENEVQELCERVEQNVGPIEVCLFNAGSNVKKSLHETSDKLFFKAWELACFAGFLVGREATRHMLRHGRGTMLFTGATASVRGGSGFAAFASAKFGLRAVAQAMARELGPQNVHVAHLLIDAGVDSPAIHQRMKAASGIDASEIPPDSLTRTSSIAEAYWYVHQQSRDGWSHELDLRPSVEKW</sequence>
<accession>A0A120FQU0</accession>